<feature type="region of interest" description="Disordered" evidence="1">
    <location>
        <begin position="27"/>
        <end position="83"/>
    </location>
</feature>
<evidence type="ECO:0000313" key="4">
    <source>
        <dbReference type="Proteomes" id="UP001311232"/>
    </source>
</evidence>
<sequence length="83" mass="9373">MAVLFCIVVGWLKTGVDWPSKHVPRSEEEIVEAGTSRTQTVEQPQYDRPTCENEGQKVEQMEFPQTNTGQVTSKSWLQAPVSH</sequence>
<feature type="chain" id="PRO_5043317367" description="Secreted protein" evidence="2">
    <location>
        <begin position="18"/>
        <end position="83"/>
    </location>
</feature>
<dbReference type="AlphaFoldDB" id="A0AAV9RI52"/>
<proteinExistence type="predicted"/>
<dbReference type="Proteomes" id="UP001311232">
    <property type="component" value="Unassembled WGS sequence"/>
</dbReference>
<evidence type="ECO:0000256" key="2">
    <source>
        <dbReference type="SAM" id="SignalP"/>
    </source>
</evidence>
<feature type="compositionally biased region" description="Basic and acidic residues" evidence="1">
    <location>
        <begin position="49"/>
        <end position="60"/>
    </location>
</feature>
<keyword evidence="2" id="KW-0732">Signal</keyword>
<evidence type="ECO:0000256" key="1">
    <source>
        <dbReference type="SAM" id="MobiDB-lite"/>
    </source>
</evidence>
<reference evidence="3 4" key="1">
    <citation type="submission" date="2021-06" db="EMBL/GenBank/DDBJ databases">
        <authorList>
            <person name="Palmer J.M."/>
        </authorList>
    </citation>
    <scope>NUCLEOTIDE SEQUENCE [LARGE SCALE GENOMIC DNA]</scope>
    <source>
        <strain evidence="3 4">MEX-2019</strain>
        <tissue evidence="3">Muscle</tissue>
    </source>
</reference>
<accession>A0AAV9RI52</accession>
<dbReference type="EMBL" id="JAHHUM010001796">
    <property type="protein sequence ID" value="KAK5608611.1"/>
    <property type="molecule type" value="Genomic_DNA"/>
</dbReference>
<protein>
    <recommendedName>
        <fullName evidence="5">Secreted protein</fullName>
    </recommendedName>
</protein>
<comment type="caution">
    <text evidence="3">The sequence shown here is derived from an EMBL/GenBank/DDBJ whole genome shotgun (WGS) entry which is preliminary data.</text>
</comment>
<evidence type="ECO:0008006" key="5">
    <source>
        <dbReference type="Google" id="ProtNLM"/>
    </source>
</evidence>
<evidence type="ECO:0000313" key="3">
    <source>
        <dbReference type="EMBL" id="KAK5608611.1"/>
    </source>
</evidence>
<gene>
    <name evidence="3" type="ORF">CRENBAI_023086</name>
</gene>
<organism evidence="3 4">
    <name type="scientific">Crenichthys baileyi</name>
    <name type="common">White River springfish</name>
    <dbReference type="NCBI Taxonomy" id="28760"/>
    <lineage>
        <taxon>Eukaryota</taxon>
        <taxon>Metazoa</taxon>
        <taxon>Chordata</taxon>
        <taxon>Craniata</taxon>
        <taxon>Vertebrata</taxon>
        <taxon>Euteleostomi</taxon>
        <taxon>Actinopterygii</taxon>
        <taxon>Neopterygii</taxon>
        <taxon>Teleostei</taxon>
        <taxon>Neoteleostei</taxon>
        <taxon>Acanthomorphata</taxon>
        <taxon>Ovalentaria</taxon>
        <taxon>Atherinomorphae</taxon>
        <taxon>Cyprinodontiformes</taxon>
        <taxon>Goodeidae</taxon>
        <taxon>Crenichthys</taxon>
    </lineage>
</organism>
<feature type="compositionally biased region" description="Polar residues" evidence="1">
    <location>
        <begin position="63"/>
        <end position="76"/>
    </location>
</feature>
<keyword evidence="4" id="KW-1185">Reference proteome</keyword>
<name>A0AAV9RI52_9TELE</name>
<feature type="signal peptide" evidence="2">
    <location>
        <begin position="1"/>
        <end position="17"/>
    </location>
</feature>